<evidence type="ECO:0000313" key="2">
    <source>
        <dbReference type="Proteomes" id="UP000184603"/>
    </source>
</evidence>
<protein>
    <submittedName>
        <fullName evidence="1">Uncharacterized protein</fullName>
    </submittedName>
</protein>
<dbReference type="OrthoDB" id="5432677at2"/>
<dbReference type="EMBL" id="FRFE01000014">
    <property type="protein sequence ID" value="SHO49578.1"/>
    <property type="molecule type" value="Genomic_DNA"/>
</dbReference>
<dbReference type="AlphaFoldDB" id="A0A1M7YAL6"/>
<name>A0A1M7YAL6_9BACT</name>
<dbReference type="RefSeq" id="WP_073614257.1">
    <property type="nucleotide sequence ID" value="NZ_FRFE01000014.1"/>
</dbReference>
<dbReference type="Proteomes" id="UP000184603">
    <property type="component" value="Unassembled WGS sequence"/>
</dbReference>
<reference evidence="1 2" key="1">
    <citation type="submission" date="2016-12" db="EMBL/GenBank/DDBJ databases">
        <authorList>
            <person name="Song W.-J."/>
            <person name="Kurnit D.M."/>
        </authorList>
    </citation>
    <scope>NUCLEOTIDE SEQUENCE [LARGE SCALE GENOMIC DNA]</scope>
    <source>
        <strain evidence="1 2">DSM 18488</strain>
    </source>
</reference>
<sequence length="66" mass="7464">MELLNNQSALILEEDEHGEISVNVASGNQESITSMICEAIARKLMSDEQFQTEIMDMLDDEEEESE</sequence>
<proteinExistence type="predicted"/>
<accession>A0A1M7YAL6</accession>
<evidence type="ECO:0000313" key="1">
    <source>
        <dbReference type="EMBL" id="SHO49578.1"/>
    </source>
</evidence>
<organism evidence="1 2">
    <name type="scientific">Desulfopila aestuarii DSM 18488</name>
    <dbReference type="NCBI Taxonomy" id="1121416"/>
    <lineage>
        <taxon>Bacteria</taxon>
        <taxon>Pseudomonadati</taxon>
        <taxon>Thermodesulfobacteriota</taxon>
        <taxon>Desulfobulbia</taxon>
        <taxon>Desulfobulbales</taxon>
        <taxon>Desulfocapsaceae</taxon>
        <taxon>Desulfopila</taxon>
    </lineage>
</organism>
<gene>
    <name evidence="1" type="ORF">SAMN02745220_02913</name>
</gene>
<keyword evidence="2" id="KW-1185">Reference proteome</keyword>